<protein>
    <submittedName>
        <fullName evidence="3">Uncharacterized protein</fullName>
    </submittedName>
</protein>
<dbReference type="EMBL" id="JAHUTI010020558">
    <property type="protein sequence ID" value="MED6238877.1"/>
    <property type="molecule type" value="Genomic_DNA"/>
</dbReference>
<reference evidence="3 4" key="1">
    <citation type="submission" date="2021-07" db="EMBL/GenBank/DDBJ databases">
        <authorList>
            <person name="Palmer J.M."/>
        </authorList>
    </citation>
    <scope>NUCLEOTIDE SEQUENCE [LARGE SCALE GENOMIC DNA]</scope>
    <source>
        <strain evidence="3 4">AT_MEX2019</strain>
        <tissue evidence="3">Muscle</tissue>
    </source>
</reference>
<name>A0ABU7AL00_9TELE</name>
<keyword evidence="2" id="KW-0472">Membrane</keyword>
<comment type="caution">
    <text evidence="3">The sequence shown here is derived from an EMBL/GenBank/DDBJ whole genome shotgun (WGS) entry which is preliminary data.</text>
</comment>
<feature type="compositionally biased region" description="Basic residues" evidence="1">
    <location>
        <begin position="102"/>
        <end position="111"/>
    </location>
</feature>
<sequence>MTYRQRILTFRAELLSVLLSYWVMIRGPKRRPTEVETSRVLIMKINKEDVQENQRESRTCCMEETSNEWEPGERNQGNSCGKTILSRETEGRRLINTEGGQSKHKGITKLT</sequence>
<organism evidence="3 4">
    <name type="scientific">Ataeniobius toweri</name>
    <dbReference type="NCBI Taxonomy" id="208326"/>
    <lineage>
        <taxon>Eukaryota</taxon>
        <taxon>Metazoa</taxon>
        <taxon>Chordata</taxon>
        <taxon>Craniata</taxon>
        <taxon>Vertebrata</taxon>
        <taxon>Euteleostomi</taxon>
        <taxon>Actinopterygii</taxon>
        <taxon>Neopterygii</taxon>
        <taxon>Teleostei</taxon>
        <taxon>Neoteleostei</taxon>
        <taxon>Acanthomorphata</taxon>
        <taxon>Ovalentaria</taxon>
        <taxon>Atherinomorphae</taxon>
        <taxon>Cyprinodontiformes</taxon>
        <taxon>Goodeidae</taxon>
        <taxon>Ataeniobius</taxon>
    </lineage>
</organism>
<dbReference type="Proteomes" id="UP001345963">
    <property type="component" value="Unassembled WGS sequence"/>
</dbReference>
<proteinExistence type="predicted"/>
<feature type="compositionally biased region" description="Basic and acidic residues" evidence="1">
    <location>
        <begin position="85"/>
        <end position="95"/>
    </location>
</feature>
<feature type="transmembrane region" description="Helical" evidence="2">
    <location>
        <begin position="6"/>
        <end position="24"/>
    </location>
</feature>
<accession>A0ABU7AL00</accession>
<evidence type="ECO:0000313" key="3">
    <source>
        <dbReference type="EMBL" id="MED6238877.1"/>
    </source>
</evidence>
<keyword evidence="2" id="KW-0812">Transmembrane</keyword>
<gene>
    <name evidence="3" type="ORF">ATANTOWER_031530</name>
</gene>
<evidence type="ECO:0000256" key="2">
    <source>
        <dbReference type="SAM" id="Phobius"/>
    </source>
</evidence>
<keyword evidence="4" id="KW-1185">Reference proteome</keyword>
<evidence type="ECO:0000256" key="1">
    <source>
        <dbReference type="SAM" id="MobiDB-lite"/>
    </source>
</evidence>
<feature type="region of interest" description="Disordered" evidence="1">
    <location>
        <begin position="63"/>
        <end position="111"/>
    </location>
</feature>
<keyword evidence="2" id="KW-1133">Transmembrane helix</keyword>
<evidence type="ECO:0000313" key="4">
    <source>
        <dbReference type="Proteomes" id="UP001345963"/>
    </source>
</evidence>